<dbReference type="PANTHER" id="PTHR24381">
    <property type="entry name" value="ZINC FINGER PROTEIN"/>
    <property type="match status" value="1"/>
</dbReference>
<feature type="domain" description="C2H2-type" evidence="11">
    <location>
        <begin position="379"/>
        <end position="406"/>
    </location>
</feature>
<sequence>MCFQELLTFRDVAIEFSPEEWKCLDPAQQNLYRDVMLENYRNLVSLAVYSYYNQGILPEQGIEDSFKKATLGRYGSCGLENICLWKNWESIGEGEGQKECYNLCSQYLTTSHNKHLTVKGDKEYRIFQKKPQFLSAAPTEPCIPMNKYQHKFLKSVFCNKNQINFNYDSNISKHHSTHFLENYYNCNECEKVFYQSSKLIFPENIHIQEKPYNSNECGETSDPFSKLTQHQRIYIGESSQRCNKKCIIVFSQSHLKGHKIINTGEKSVKYKERGKAFTRGLHLGHQKIHTGEKPYKCKKCDKAFNKSSHLAQHQRIHTGEKPFKCKECGKAFNRGSYLTQHQRIHTGERAFKCEECGKAFNRGSYLTQHQRIHTGEKPFRCKECGKAFNRSSYVTQHQRMHTGEKPFKCKECGKKSHMGRCTMLSWPFLPRLGCGCRDGLYNQGPDMAEKAFCQDSTLMTHRTLCLGFPY</sequence>
<dbReference type="Bgee" id="ENSPPAG00000039470">
    <property type="expression patterns" value="Expressed in cerebellum and 5 other cell types or tissues"/>
</dbReference>
<dbReference type="InterPro" id="IPR036051">
    <property type="entry name" value="KRAB_dom_sf"/>
</dbReference>
<reference evidence="13" key="2">
    <citation type="submission" date="2025-08" db="UniProtKB">
        <authorList>
            <consortium name="Ensembl"/>
        </authorList>
    </citation>
    <scope>IDENTIFICATION</scope>
</reference>
<evidence type="ECO:0000313" key="14">
    <source>
        <dbReference type="Proteomes" id="UP000240080"/>
    </source>
</evidence>
<dbReference type="PROSITE" id="PS50805">
    <property type="entry name" value="KRAB"/>
    <property type="match status" value="1"/>
</dbReference>
<evidence type="ECO:0000256" key="1">
    <source>
        <dbReference type="ARBA" id="ARBA00004123"/>
    </source>
</evidence>
<keyword evidence="9" id="KW-0539">Nucleus</keyword>
<feature type="domain" description="C2H2-type" evidence="11">
    <location>
        <begin position="184"/>
        <end position="211"/>
    </location>
</feature>
<dbReference type="FunFam" id="3.30.160.60:FF:000034">
    <property type="entry name" value="zinc finger protein 25"/>
    <property type="match status" value="1"/>
</dbReference>
<dbReference type="Pfam" id="PF00096">
    <property type="entry name" value="zf-C2H2"/>
    <property type="match status" value="2"/>
</dbReference>
<dbReference type="SUPFAM" id="SSF109640">
    <property type="entry name" value="KRAB domain (Kruppel-associated box)"/>
    <property type="match status" value="1"/>
</dbReference>
<comment type="subcellular location">
    <subcellularLocation>
        <location evidence="1">Nucleus</location>
    </subcellularLocation>
</comment>
<evidence type="ECO:0000256" key="10">
    <source>
        <dbReference type="PROSITE-ProRule" id="PRU00042"/>
    </source>
</evidence>
<feature type="domain" description="C2H2-type" evidence="11">
    <location>
        <begin position="323"/>
        <end position="350"/>
    </location>
</feature>
<dbReference type="STRING" id="9597.ENSPPAP00000033200"/>
<dbReference type="GeneTree" id="ENSGT00940000153165"/>
<evidence type="ECO:0000256" key="4">
    <source>
        <dbReference type="ARBA" id="ARBA00022771"/>
    </source>
</evidence>
<name>A0A2R9BXK4_PANPA</name>
<feature type="domain" description="C2H2-type" evidence="11">
    <location>
        <begin position="295"/>
        <end position="322"/>
    </location>
</feature>
<feature type="domain" description="C2H2-type" evidence="11">
    <location>
        <begin position="351"/>
        <end position="378"/>
    </location>
</feature>
<evidence type="ECO:0000256" key="6">
    <source>
        <dbReference type="ARBA" id="ARBA00023015"/>
    </source>
</evidence>
<dbReference type="AlphaFoldDB" id="A0A2R9BXK4"/>
<evidence type="ECO:0000256" key="3">
    <source>
        <dbReference type="ARBA" id="ARBA00022737"/>
    </source>
</evidence>
<dbReference type="SMART" id="SM00349">
    <property type="entry name" value="KRAB"/>
    <property type="match status" value="1"/>
</dbReference>
<evidence type="ECO:0000256" key="5">
    <source>
        <dbReference type="ARBA" id="ARBA00022833"/>
    </source>
</evidence>
<evidence type="ECO:0000259" key="12">
    <source>
        <dbReference type="PROSITE" id="PS50805"/>
    </source>
</evidence>
<keyword evidence="4 10" id="KW-0863">Zinc-finger</keyword>
<keyword evidence="6" id="KW-0805">Transcription regulation</keyword>
<keyword evidence="3" id="KW-0677">Repeat</keyword>
<dbReference type="Pfam" id="PF13465">
    <property type="entry name" value="zf-H2C2_2"/>
    <property type="match status" value="1"/>
</dbReference>
<dbReference type="PROSITE" id="PS00028">
    <property type="entry name" value="ZINC_FINGER_C2H2_1"/>
    <property type="match status" value="4"/>
</dbReference>
<evidence type="ECO:0000256" key="8">
    <source>
        <dbReference type="ARBA" id="ARBA00023163"/>
    </source>
</evidence>
<reference evidence="13" key="3">
    <citation type="submission" date="2025-09" db="UniProtKB">
        <authorList>
            <consortium name="Ensembl"/>
        </authorList>
    </citation>
    <scope>IDENTIFICATION</scope>
</reference>
<dbReference type="Pfam" id="PF01352">
    <property type="entry name" value="KRAB"/>
    <property type="match status" value="1"/>
</dbReference>
<reference evidence="13 14" key="1">
    <citation type="journal article" date="2012" name="Nature">
        <title>The bonobo genome compared with the chimpanzee and human genomes.</title>
        <authorList>
            <person name="Prufer K."/>
            <person name="Munch K."/>
            <person name="Hellmann I."/>
            <person name="Akagi K."/>
            <person name="Miller J.R."/>
            <person name="Walenz B."/>
            <person name="Koren S."/>
            <person name="Sutton G."/>
            <person name="Kodira C."/>
            <person name="Winer R."/>
            <person name="Knight J.R."/>
            <person name="Mullikin J.C."/>
            <person name="Meader S.J."/>
            <person name="Ponting C.P."/>
            <person name="Lunter G."/>
            <person name="Higashino S."/>
            <person name="Hobolth A."/>
            <person name="Dutheil J."/>
            <person name="Karakoc E."/>
            <person name="Alkan C."/>
            <person name="Sajjadian S."/>
            <person name="Catacchio C.R."/>
            <person name="Ventura M."/>
            <person name="Marques-Bonet T."/>
            <person name="Eichler E.E."/>
            <person name="Andre C."/>
            <person name="Atencia R."/>
            <person name="Mugisha L."/>
            <person name="Junhold J."/>
            <person name="Patterson N."/>
            <person name="Siebauer M."/>
            <person name="Good J.M."/>
            <person name="Fischer A."/>
            <person name="Ptak S.E."/>
            <person name="Lachmann M."/>
            <person name="Symer D.E."/>
            <person name="Mailund T."/>
            <person name="Schierup M.H."/>
            <person name="Andres A.M."/>
            <person name="Kelso J."/>
            <person name="Paabo S."/>
        </authorList>
    </citation>
    <scope>NUCLEOTIDE SEQUENCE [LARGE SCALE GENOMIC DNA]</scope>
</reference>
<keyword evidence="14" id="KW-1185">Reference proteome</keyword>
<evidence type="ECO:0000313" key="13">
    <source>
        <dbReference type="Ensembl" id="ENSPPAP00000033200.1"/>
    </source>
</evidence>
<feature type="domain" description="KRAB" evidence="12">
    <location>
        <begin position="7"/>
        <end position="81"/>
    </location>
</feature>
<dbReference type="GO" id="GO:0000981">
    <property type="term" value="F:DNA-binding transcription factor activity, RNA polymerase II-specific"/>
    <property type="evidence" value="ECO:0007669"/>
    <property type="project" value="TreeGrafter"/>
</dbReference>
<keyword evidence="8" id="KW-0804">Transcription</keyword>
<dbReference type="InterPro" id="IPR001909">
    <property type="entry name" value="KRAB"/>
</dbReference>
<dbReference type="Ensembl" id="ENSPPAT00000056072.1">
    <property type="protein sequence ID" value="ENSPPAP00000033200.1"/>
    <property type="gene ID" value="ENSPPAG00000039470.1"/>
</dbReference>
<dbReference type="EMBL" id="AJFE02023046">
    <property type="status" value="NOT_ANNOTATED_CDS"/>
    <property type="molecule type" value="Genomic_DNA"/>
</dbReference>
<dbReference type="Gene3D" id="3.30.160.60">
    <property type="entry name" value="Classic Zinc Finger"/>
    <property type="match status" value="8"/>
</dbReference>
<dbReference type="GO" id="GO:0008270">
    <property type="term" value="F:zinc ion binding"/>
    <property type="evidence" value="ECO:0007669"/>
    <property type="project" value="UniProtKB-KW"/>
</dbReference>
<proteinExistence type="predicted"/>
<dbReference type="SUPFAM" id="SSF57667">
    <property type="entry name" value="beta-beta-alpha zinc fingers"/>
    <property type="match status" value="4"/>
</dbReference>
<dbReference type="OMA" id="FNRGSYL"/>
<dbReference type="GO" id="GO:0005634">
    <property type="term" value="C:nucleus"/>
    <property type="evidence" value="ECO:0007669"/>
    <property type="project" value="UniProtKB-SubCell"/>
</dbReference>
<dbReference type="PROSITE" id="PS50157">
    <property type="entry name" value="ZINC_FINGER_C2H2_2"/>
    <property type="match status" value="5"/>
</dbReference>
<dbReference type="InterPro" id="IPR013087">
    <property type="entry name" value="Znf_C2H2_type"/>
</dbReference>
<protein>
    <recommendedName>
        <fullName evidence="15">Zinc finger protein 519</fullName>
    </recommendedName>
</protein>
<evidence type="ECO:0000256" key="9">
    <source>
        <dbReference type="ARBA" id="ARBA00023242"/>
    </source>
</evidence>
<evidence type="ECO:0000259" key="11">
    <source>
        <dbReference type="PROSITE" id="PS50157"/>
    </source>
</evidence>
<dbReference type="Gene3D" id="6.10.140.140">
    <property type="match status" value="1"/>
</dbReference>
<evidence type="ECO:0000256" key="2">
    <source>
        <dbReference type="ARBA" id="ARBA00022723"/>
    </source>
</evidence>
<dbReference type="GO" id="GO:0000977">
    <property type="term" value="F:RNA polymerase II transcription regulatory region sequence-specific DNA binding"/>
    <property type="evidence" value="ECO:0007669"/>
    <property type="project" value="TreeGrafter"/>
</dbReference>
<keyword evidence="7" id="KW-0238">DNA-binding</keyword>
<evidence type="ECO:0008006" key="15">
    <source>
        <dbReference type="Google" id="ProtNLM"/>
    </source>
</evidence>
<dbReference type="Proteomes" id="UP000240080">
    <property type="component" value="Chromosome 18"/>
</dbReference>
<dbReference type="CDD" id="cd07765">
    <property type="entry name" value="KRAB_A-box"/>
    <property type="match status" value="1"/>
</dbReference>
<evidence type="ECO:0000256" key="7">
    <source>
        <dbReference type="ARBA" id="ARBA00023125"/>
    </source>
</evidence>
<dbReference type="InterPro" id="IPR036236">
    <property type="entry name" value="Znf_C2H2_sf"/>
</dbReference>
<keyword evidence="2" id="KW-0479">Metal-binding</keyword>
<keyword evidence="5" id="KW-0862">Zinc</keyword>
<dbReference type="PANTHER" id="PTHR24381:SF366">
    <property type="entry name" value="ZINC FINGER PROTEIN 383"/>
    <property type="match status" value="1"/>
</dbReference>
<dbReference type="SMART" id="SM00355">
    <property type="entry name" value="ZnF_C2H2"/>
    <property type="match status" value="5"/>
</dbReference>
<dbReference type="FunFam" id="3.30.160.60:FF:000020">
    <property type="entry name" value="Zinc finger protein 14 homolog"/>
    <property type="match status" value="1"/>
</dbReference>
<accession>A0A2R9BXK4</accession>
<organism evidence="13 14">
    <name type="scientific">Pan paniscus</name>
    <name type="common">Pygmy chimpanzee</name>
    <name type="synonym">Bonobo</name>
    <dbReference type="NCBI Taxonomy" id="9597"/>
    <lineage>
        <taxon>Eukaryota</taxon>
        <taxon>Metazoa</taxon>
        <taxon>Chordata</taxon>
        <taxon>Craniata</taxon>
        <taxon>Vertebrata</taxon>
        <taxon>Euteleostomi</taxon>
        <taxon>Mammalia</taxon>
        <taxon>Eutheria</taxon>
        <taxon>Euarchontoglires</taxon>
        <taxon>Primates</taxon>
        <taxon>Haplorrhini</taxon>
        <taxon>Catarrhini</taxon>
        <taxon>Hominidae</taxon>
        <taxon>Pan</taxon>
    </lineage>
</organism>
<dbReference type="FunFam" id="3.30.160.60:FF:000737">
    <property type="entry name" value="Zinc finger protein 565"/>
    <property type="match status" value="2"/>
</dbReference>